<protein>
    <submittedName>
        <fullName evidence="1">Uncharacterized protein</fullName>
    </submittedName>
</protein>
<dbReference type="Proteomes" id="UP000825935">
    <property type="component" value="Chromosome 13"/>
</dbReference>
<dbReference type="EMBL" id="CM035418">
    <property type="protein sequence ID" value="KAH7421070.1"/>
    <property type="molecule type" value="Genomic_DNA"/>
</dbReference>
<name>A0A8T2TEW1_CERRI</name>
<reference evidence="1" key="1">
    <citation type="submission" date="2021-08" db="EMBL/GenBank/DDBJ databases">
        <title>WGS assembly of Ceratopteris richardii.</title>
        <authorList>
            <person name="Marchant D.B."/>
            <person name="Chen G."/>
            <person name="Jenkins J."/>
            <person name="Shu S."/>
            <person name="Leebens-Mack J."/>
            <person name="Grimwood J."/>
            <person name="Schmutz J."/>
            <person name="Soltis P."/>
            <person name="Soltis D."/>
            <person name="Chen Z.-H."/>
        </authorList>
    </citation>
    <scope>NUCLEOTIDE SEQUENCE</scope>
    <source>
        <strain evidence="1">Whitten #5841</strain>
        <tissue evidence="1">Leaf</tissue>
    </source>
</reference>
<gene>
    <name evidence="1" type="ORF">KP509_13G039100</name>
</gene>
<evidence type="ECO:0000313" key="2">
    <source>
        <dbReference type="Proteomes" id="UP000825935"/>
    </source>
</evidence>
<proteinExistence type="predicted"/>
<keyword evidence="2" id="KW-1185">Reference proteome</keyword>
<dbReference type="AlphaFoldDB" id="A0A8T2TEW1"/>
<accession>A0A8T2TEW1</accession>
<evidence type="ECO:0000313" key="1">
    <source>
        <dbReference type="EMBL" id="KAH7421070.1"/>
    </source>
</evidence>
<comment type="caution">
    <text evidence="1">The sequence shown here is derived from an EMBL/GenBank/DDBJ whole genome shotgun (WGS) entry which is preliminary data.</text>
</comment>
<sequence>MLRQVCSHVQVKPFRRPGVIRVFKDSLNDASLMGIVSTDVVAQGKCYFSELLVPKDLQRLSFPSLSSMPSSTPCVRIALNLGEYSPFNTSLAPGHHIFVTGLIKLSSHPSGSHFKVIVRRAGFVQEHSPRSALSGSFADVDSGTLLALVSSMESRWNAYFHCPSEWHTVKKGKDAHYCIYVHKHTHLHLSPLHPGTPDWAKKRLRCLATNTGRA</sequence>
<organism evidence="1 2">
    <name type="scientific">Ceratopteris richardii</name>
    <name type="common">Triangle waterfern</name>
    <dbReference type="NCBI Taxonomy" id="49495"/>
    <lineage>
        <taxon>Eukaryota</taxon>
        <taxon>Viridiplantae</taxon>
        <taxon>Streptophyta</taxon>
        <taxon>Embryophyta</taxon>
        <taxon>Tracheophyta</taxon>
        <taxon>Polypodiopsida</taxon>
        <taxon>Polypodiidae</taxon>
        <taxon>Polypodiales</taxon>
        <taxon>Pteridineae</taxon>
        <taxon>Pteridaceae</taxon>
        <taxon>Parkerioideae</taxon>
        <taxon>Ceratopteris</taxon>
    </lineage>
</organism>